<proteinExistence type="predicted"/>
<reference evidence="1 2" key="1">
    <citation type="journal article" date="2010" name="Microbiol. Resour. Announc.">
        <title>Comparative genomics of the bacterial genus Listeria: Genome evolution is characterized by limited gene acquisition and limited gene loss.</title>
        <authorList>
            <person name="den Bakker H.C."/>
            <person name="Cummings C.A."/>
            <person name="Ferreira V."/>
            <person name="Vatta P."/>
            <person name="Orsi R.H."/>
            <person name="Degoricija L."/>
            <person name="Barker M."/>
            <person name="Petrauskene O."/>
            <person name="Furtado M.R."/>
            <person name="Wiedmann M."/>
        </authorList>
    </citation>
    <scope>NUCLEOTIDE SEQUENCE [LARGE SCALE GENOMIC DNA]</scope>
    <source>
        <strain evidence="1 2">FSL S4-120</strain>
    </source>
</reference>
<dbReference type="InterPro" id="IPR032357">
    <property type="entry name" value="DUF4866"/>
</dbReference>
<dbReference type="Proteomes" id="UP000003412">
    <property type="component" value="Chromosome"/>
</dbReference>
<keyword evidence="2" id="KW-1185">Reference proteome</keyword>
<evidence type="ECO:0000313" key="2">
    <source>
        <dbReference type="Proteomes" id="UP000003412"/>
    </source>
</evidence>
<gene>
    <name evidence="1" type="ORF">NT05LM_0647</name>
</gene>
<dbReference type="Pfam" id="PF16160">
    <property type="entry name" value="DUF4866"/>
    <property type="match status" value="1"/>
</dbReference>
<sequence length="256" mass="29467">MKNKGDLKMTTIFPKEQNVATLFEQILANPTACRRFKDVFLDNLENYQETRGFEKDDTLLAKIILSAYQQSDVSALLLGVCGRTLFELLRQAFLIPKKLTADNPFFLTDAQGHFIAEIPHREQEKFQEIFQTDLANSETAIYLVDDEDTVHSYEPDFTISTKKINKKRGILVLYSLPNTLKLGLSESQAYAVIWKTFLQIQEIIPSSRIFYGQETAENADELGVFLPIHHFEKRLLQNIEQINTLISTLREQMVNK</sequence>
<accession>A0ABP2K0V5</accession>
<evidence type="ECO:0000313" key="1">
    <source>
        <dbReference type="EMBL" id="EFR88753.1"/>
    </source>
</evidence>
<comment type="caution">
    <text evidence="1">The sequence shown here is derived from an EMBL/GenBank/DDBJ whole genome shotgun (WGS) entry which is preliminary data.</text>
</comment>
<organism evidence="1 2">
    <name type="scientific">Listeria marthii FSL S4-120</name>
    <dbReference type="NCBI Taxonomy" id="702457"/>
    <lineage>
        <taxon>Bacteria</taxon>
        <taxon>Bacillati</taxon>
        <taxon>Bacillota</taxon>
        <taxon>Bacilli</taxon>
        <taxon>Bacillales</taxon>
        <taxon>Listeriaceae</taxon>
        <taxon>Listeria</taxon>
    </lineage>
</organism>
<dbReference type="EMBL" id="ADXF01000331">
    <property type="protein sequence ID" value="EFR88753.1"/>
    <property type="molecule type" value="Genomic_DNA"/>
</dbReference>
<name>A0ABP2K0V5_9LIST</name>
<protein>
    <recommendedName>
        <fullName evidence="3">DUF4866 domain-containing protein</fullName>
    </recommendedName>
</protein>
<evidence type="ECO:0008006" key="3">
    <source>
        <dbReference type="Google" id="ProtNLM"/>
    </source>
</evidence>